<evidence type="ECO:0000313" key="3">
    <source>
        <dbReference type="Proteomes" id="UP001600888"/>
    </source>
</evidence>
<dbReference type="EMBL" id="JBAWTH010000074">
    <property type="protein sequence ID" value="KAL2279651.1"/>
    <property type="molecule type" value="Genomic_DNA"/>
</dbReference>
<organism evidence="2 3">
    <name type="scientific">Diaporthe vaccinii</name>
    <dbReference type="NCBI Taxonomy" id="105482"/>
    <lineage>
        <taxon>Eukaryota</taxon>
        <taxon>Fungi</taxon>
        <taxon>Dikarya</taxon>
        <taxon>Ascomycota</taxon>
        <taxon>Pezizomycotina</taxon>
        <taxon>Sordariomycetes</taxon>
        <taxon>Sordariomycetidae</taxon>
        <taxon>Diaporthales</taxon>
        <taxon>Diaporthaceae</taxon>
        <taxon>Diaporthe</taxon>
        <taxon>Diaporthe eres species complex</taxon>
    </lineage>
</organism>
<comment type="caution">
    <text evidence="2">The sequence shown here is derived from an EMBL/GenBank/DDBJ whole genome shotgun (WGS) entry which is preliminary data.</text>
</comment>
<feature type="region of interest" description="Disordered" evidence="1">
    <location>
        <begin position="208"/>
        <end position="229"/>
    </location>
</feature>
<accession>A0ABR4EB26</accession>
<keyword evidence="3" id="KW-1185">Reference proteome</keyword>
<evidence type="ECO:0000313" key="2">
    <source>
        <dbReference type="EMBL" id="KAL2279651.1"/>
    </source>
</evidence>
<protein>
    <submittedName>
        <fullName evidence="2">Uncharacterized protein</fullName>
    </submittedName>
</protein>
<sequence>MSSTVFLTLGERTVMVARPSTYQDLLGLIRRHFPRVSSVYSLAVVFQPAHVNGGLLLNWVEVDASAYSAVHDGAELFVNVVHPLTKEYILPLPEKPVPNRQHRKQVRRTDGLGNRVGVEDGDHDATAQGNRVQDDQVSKFRPRGVSSRPRGASYNFDNSLLSLELEQPGGDAFGSGWAAASERFRRSTKLVPNLKDCKEAVGQSVGESNFYPEDEEEQTADQDQNQRPQATEAGWYAGAEPTRGAEVPGETAAQHLAGGVEEGEAEGKKNTLFHCNDANRNWFAAAHYSPQSFQGALPRSRRGTPLPTTPKWGGTGLVGQQWGQYRTPSPERWVPYHGEGNNIPEYLRSLSCSPNAGAGNWGGNPGGGWNSPHNEMNVTDQGFSRIVAGPGDQTEVGHLTNGVTTNGNLTNGHAAAHSEVSHKLQHKLQHHGVSEWSPPRPQSNGYHRPQYPEIQGYHPYGQPSFKAFAGSRPRRDPAEITYGSPRPRIQEGTSGLTPIGRKKKTWTNNPVQEESDHEGAPGPNANNSQAWYAQPPPPINFSRALGHGGGTKHRGLARHGSNNYQQKQRSRPETSWGADFWGGAPPKRTQRGAFAQETPASKHWQ</sequence>
<name>A0ABR4EB26_9PEZI</name>
<gene>
    <name evidence="2" type="ORF">FJTKL_13331</name>
</gene>
<reference evidence="2 3" key="1">
    <citation type="submission" date="2024-03" db="EMBL/GenBank/DDBJ databases">
        <title>A high-quality draft genome sequence of Diaporthe vaccinii, a causative agent of upright dieback and viscid rot disease in cranberry plants.</title>
        <authorList>
            <person name="Sarrasin M."/>
            <person name="Lang B.F."/>
            <person name="Burger G."/>
        </authorList>
    </citation>
    <scope>NUCLEOTIDE SEQUENCE [LARGE SCALE GENOMIC DNA]</scope>
    <source>
        <strain evidence="2 3">IS7</strain>
    </source>
</reference>
<feature type="region of interest" description="Disordered" evidence="1">
    <location>
        <begin position="424"/>
        <end position="605"/>
    </location>
</feature>
<feature type="region of interest" description="Disordered" evidence="1">
    <location>
        <begin position="95"/>
        <end position="152"/>
    </location>
</feature>
<proteinExistence type="predicted"/>
<evidence type="ECO:0000256" key="1">
    <source>
        <dbReference type="SAM" id="MobiDB-lite"/>
    </source>
</evidence>
<dbReference type="Proteomes" id="UP001600888">
    <property type="component" value="Unassembled WGS sequence"/>
</dbReference>